<keyword evidence="3" id="KW-0238">DNA-binding</keyword>
<accession>A0A7Y0AVR7</accession>
<dbReference type="InterPro" id="IPR058163">
    <property type="entry name" value="LysR-type_TF_proteobact-type"/>
</dbReference>
<name>A0A7Y0AVR7_9HYPH</name>
<dbReference type="RefSeq" id="WP_169589723.1">
    <property type="nucleotide sequence ID" value="NZ_JABBGK010000002.1"/>
</dbReference>
<keyword evidence="2" id="KW-0805">Transcription regulation</keyword>
<dbReference type="CDD" id="cd08474">
    <property type="entry name" value="PBP2_CrgA_like_5"/>
    <property type="match status" value="1"/>
</dbReference>
<feature type="domain" description="HTH lysR-type" evidence="8">
    <location>
        <begin position="4"/>
        <end position="61"/>
    </location>
</feature>
<dbReference type="EMBL" id="JABBGK010000002">
    <property type="protein sequence ID" value="NML74389.1"/>
    <property type="molecule type" value="Genomic_DNA"/>
</dbReference>
<dbReference type="GO" id="GO:0006351">
    <property type="term" value="P:DNA-templated transcription"/>
    <property type="evidence" value="ECO:0007669"/>
    <property type="project" value="TreeGrafter"/>
</dbReference>
<dbReference type="Gene3D" id="3.40.190.290">
    <property type="match status" value="1"/>
</dbReference>
<dbReference type="AlphaFoldDB" id="A0A7Y0AVR7"/>
<evidence type="ECO:0000256" key="5">
    <source>
        <dbReference type="ARBA" id="ARBA00054626"/>
    </source>
</evidence>
<evidence type="ECO:0000256" key="7">
    <source>
        <dbReference type="ARBA" id="ARBA00083243"/>
    </source>
</evidence>
<proteinExistence type="inferred from homology"/>
<dbReference type="PROSITE" id="PS50931">
    <property type="entry name" value="HTH_LYSR"/>
    <property type="match status" value="1"/>
</dbReference>
<dbReference type="GO" id="GO:0003700">
    <property type="term" value="F:DNA-binding transcription factor activity"/>
    <property type="evidence" value="ECO:0007669"/>
    <property type="project" value="InterPro"/>
</dbReference>
<evidence type="ECO:0000313" key="9">
    <source>
        <dbReference type="EMBL" id="NML74389.1"/>
    </source>
</evidence>
<dbReference type="Pfam" id="PF03466">
    <property type="entry name" value="LysR_substrate"/>
    <property type="match status" value="1"/>
</dbReference>
<organism evidence="9 10">
    <name type="scientific">Rhizobium terricola</name>
    <dbReference type="NCBI Taxonomy" id="2728849"/>
    <lineage>
        <taxon>Bacteria</taxon>
        <taxon>Pseudomonadati</taxon>
        <taxon>Pseudomonadota</taxon>
        <taxon>Alphaproteobacteria</taxon>
        <taxon>Hyphomicrobiales</taxon>
        <taxon>Rhizobiaceae</taxon>
        <taxon>Rhizobium/Agrobacterium group</taxon>
        <taxon>Rhizobium</taxon>
    </lineage>
</organism>
<dbReference type="InterPro" id="IPR036390">
    <property type="entry name" value="WH_DNA-bd_sf"/>
</dbReference>
<dbReference type="PANTHER" id="PTHR30537">
    <property type="entry name" value="HTH-TYPE TRANSCRIPTIONAL REGULATOR"/>
    <property type="match status" value="1"/>
</dbReference>
<sequence length="306" mass="34219">MRREDLADLMAFQSVAEERSFTRAAARLGTSQSSLSLIVRRLEERLGVRLLTRTTRSLAPTEAGERLLAALGPAFGSIDQELEALGQYRVKPAGSFRITATQHAIDTVLWPALAPVLKSHPDIKVELFSDLALIDIVAERFDAGVRFGEQVEKDMVAVRIAPDARLVVVGSPGYMANRPRPSSPRELTQHDCINTRLPTYGGFYAWEFEKDGQEIRVRVDGQLVFNDVRHVLTAALEGHGLAFLFEDMVREHIAEGRLIQLLDDWTPPFTGYHLYYPSRRHPSPAFSLIVDALRHPSPSRRVGDRG</sequence>
<evidence type="ECO:0000256" key="2">
    <source>
        <dbReference type="ARBA" id="ARBA00023015"/>
    </source>
</evidence>
<evidence type="ECO:0000259" key="8">
    <source>
        <dbReference type="PROSITE" id="PS50931"/>
    </source>
</evidence>
<comment type="similarity">
    <text evidence="1">Belongs to the LysR transcriptional regulatory family.</text>
</comment>
<dbReference type="FunFam" id="1.10.10.10:FF:000001">
    <property type="entry name" value="LysR family transcriptional regulator"/>
    <property type="match status" value="1"/>
</dbReference>
<evidence type="ECO:0000256" key="3">
    <source>
        <dbReference type="ARBA" id="ARBA00023125"/>
    </source>
</evidence>
<dbReference type="InterPro" id="IPR036388">
    <property type="entry name" value="WH-like_DNA-bd_sf"/>
</dbReference>
<dbReference type="Pfam" id="PF00126">
    <property type="entry name" value="HTH_1"/>
    <property type="match status" value="1"/>
</dbReference>
<dbReference type="InterPro" id="IPR005119">
    <property type="entry name" value="LysR_subst-bd"/>
</dbReference>
<dbReference type="FunFam" id="3.40.190.290:FF:000012">
    <property type="entry name" value="Transcriptional regulator, LysR family"/>
    <property type="match status" value="1"/>
</dbReference>
<gene>
    <name evidence="9" type="ORF">HHL25_09675</name>
</gene>
<keyword evidence="10" id="KW-1185">Reference proteome</keyword>
<dbReference type="SUPFAM" id="SSF46785">
    <property type="entry name" value="Winged helix' DNA-binding domain"/>
    <property type="match status" value="1"/>
</dbReference>
<dbReference type="Proteomes" id="UP000541470">
    <property type="component" value="Unassembled WGS sequence"/>
</dbReference>
<evidence type="ECO:0000313" key="10">
    <source>
        <dbReference type="Proteomes" id="UP000541470"/>
    </source>
</evidence>
<dbReference type="GO" id="GO:0043565">
    <property type="term" value="F:sequence-specific DNA binding"/>
    <property type="evidence" value="ECO:0007669"/>
    <property type="project" value="TreeGrafter"/>
</dbReference>
<comment type="function">
    <text evidence="5">Transcriptional regulator of the ttuABCDE tartrate utilization operon.</text>
</comment>
<dbReference type="Gene3D" id="1.10.10.10">
    <property type="entry name" value="Winged helix-like DNA-binding domain superfamily/Winged helix DNA-binding domain"/>
    <property type="match status" value="1"/>
</dbReference>
<dbReference type="PRINTS" id="PR00039">
    <property type="entry name" value="HTHLYSR"/>
</dbReference>
<comment type="caution">
    <text evidence="9">The sequence shown here is derived from an EMBL/GenBank/DDBJ whole genome shotgun (WGS) entry which is preliminary data.</text>
</comment>
<evidence type="ECO:0000256" key="1">
    <source>
        <dbReference type="ARBA" id="ARBA00009437"/>
    </source>
</evidence>
<dbReference type="PANTHER" id="PTHR30537:SF1">
    <property type="entry name" value="HTH-TYPE TRANSCRIPTIONAL REGULATOR PGRR"/>
    <property type="match status" value="1"/>
</dbReference>
<keyword evidence="4" id="KW-0804">Transcription</keyword>
<reference evidence="9 10" key="1">
    <citation type="submission" date="2020-04" db="EMBL/GenBank/DDBJ databases">
        <title>Rhizobium sp. S-51 isolated from soil.</title>
        <authorList>
            <person name="Dahal R.H."/>
        </authorList>
    </citation>
    <scope>NUCLEOTIDE SEQUENCE [LARGE SCALE GENOMIC DNA]</scope>
    <source>
        <strain evidence="9 10">S-51</strain>
    </source>
</reference>
<dbReference type="SUPFAM" id="SSF53850">
    <property type="entry name" value="Periplasmic binding protein-like II"/>
    <property type="match status" value="1"/>
</dbReference>
<evidence type="ECO:0000256" key="4">
    <source>
        <dbReference type="ARBA" id="ARBA00023163"/>
    </source>
</evidence>
<evidence type="ECO:0000256" key="6">
    <source>
        <dbReference type="ARBA" id="ARBA00067332"/>
    </source>
</evidence>
<dbReference type="InterPro" id="IPR000847">
    <property type="entry name" value="LysR_HTH_N"/>
</dbReference>
<protein>
    <recommendedName>
        <fullName evidence="6">HTH-type transcriptional regulator TtuA</fullName>
    </recommendedName>
    <alternativeName>
        <fullName evidence="7">Tartrate utilization transcriptional regulator</fullName>
    </alternativeName>
</protein>